<evidence type="ECO:0000313" key="2">
    <source>
        <dbReference type="Proteomes" id="UP001295423"/>
    </source>
</evidence>
<organism evidence="1 2">
    <name type="scientific">Cylindrotheca closterium</name>
    <dbReference type="NCBI Taxonomy" id="2856"/>
    <lineage>
        <taxon>Eukaryota</taxon>
        <taxon>Sar</taxon>
        <taxon>Stramenopiles</taxon>
        <taxon>Ochrophyta</taxon>
        <taxon>Bacillariophyta</taxon>
        <taxon>Bacillariophyceae</taxon>
        <taxon>Bacillariophycidae</taxon>
        <taxon>Bacillariales</taxon>
        <taxon>Bacillariaceae</taxon>
        <taxon>Cylindrotheca</taxon>
    </lineage>
</organism>
<dbReference type="Proteomes" id="UP001295423">
    <property type="component" value="Unassembled WGS sequence"/>
</dbReference>
<gene>
    <name evidence="1" type="ORF">CYCCA115_LOCUS24067</name>
</gene>
<protein>
    <submittedName>
        <fullName evidence="1">Uncharacterized protein</fullName>
    </submittedName>
</protein>
<dbReference type="EMBL" id="CAKOGP040002452">
    <property type="protein sequence ID" value="CAJ1970044.1"/>
    <property type="molecule type" value="Genomic_DNA"/>
</dbReference>
<comment type="caution">
    <text evidence="1">The sequence shown here is derived from an EMBL/GenBank/DDBJ whole genome shotgun (WGS) entry which is preliminary data.</text>
</comment>
<keyword evidence="2" id="KW-1185">Reference proteome</keyword>
<name>A0AAD2JPL2_9STRA</name>
<accession>A0AAD2JPL2</accession>
<feature type="non-terminal residue" evidence="1">
    <location>
        <position position="120"/>
    </location>
</feature>
<reference evidence="1" key="1">
    <citation type="submission" date="2023-08" db="EMBL/GenBank/DDBJ databases">
        <authorList>
            <person name="Audoor S."/>
            <person name="Bilcke G."/>
        </authorList>
    </citation>
    <scope>NUCLEOTIDE SEQUENCE</scope>
</reference>
<sequence length="120" mass="13918">MNSLSFNELQTKQEELHGVAADKLEKAADVENMLIDVEKYLQQIKVGTPYEVAEKMNQDYVRNRDFQTQFLRANEYDTKATAEQLIRHFEMKATLFSKDTLARDIVLSDLNDDDIACLLR</sequence>
<proteinExistence type="predicted"/>
<evidence type="ECO:0000313" key="1">
    <source>
        <dbReference type="EMBL" id="CAJ1970044.1"/>
    </source>
</evidence>
<dbReference type="AlphaFoldDB" id="A0AAD2JPL2"/>